<dbReference type="AlphaFoldDB" id="A0A916EA17"/>
<evidence type="ECO:0000256" key="1">
    <source>
        <dbReference type="ARBA" id="ARBA00012513"/>
    </source>
</evidence>
<dbReference type="GO" id="GO:0010506">
    <property type="term" value="P:regulation of autophagy"/>
    <property type="evidence" value="ECO:0007669"/>
    <property type="project" value="InterPro"/>
</dbReference>
<keyword evidence="5" id="KW-0067">ATP-binding</keyword>
<dbReference type="GO" id="GO:0000407">
    <property type="term" value="C:phagophore assembly site"/>
    <property type="evidence" value="ECO:0007669"/>
    <property type="project" value="TreeGrafter"/>
</dbReference>
<dbReference type="GO" id="GO:0016020">
    <property type="term" value="C:membrane"/>
    <property type="evidence" value="ECO:0007669"/>
    <property type="project" value="TreeGrafter"/>
</dbReference>
<proteinExistence type="predicted"/>
<organism evidence="8 9">
    <name type="scientific">Rhizophagus irregularis</name>
    <dbReference type="NCBI Taxonomy" id="588596"/>
    <lineage>
        <taxon>Eukaryota</taxon>
        <taxon>Fungi</taxon>
        <taxon>Fungi incertae sedis</taxon>
        <taxon>Mucoromycota</taxon>
        <taxon>Glomeromycotina</taxon>
        <taxon>Glomeromycetes</taxon>
        <taxon>Glomerales</taxon>
        <taxon>Glomeraceae</taxon>
        <taxon>Rhizophagus</taxon>
    </lineage>
</organism>
<dbReference type="InterPro" id="IPR000719">
    <property type="entry name" value="Prot_kinase_dom"/>
</dbReference>
<gene>
    <name evidence="8" type="ORF">CHRIB12_LOCUS14393</name>
</gene>
<dbReference type="OrthoDB" id="2314558at2759"/>
<dbReference type="PANTHER" id="PTHR24348:SF22">
    <property type="entry name" value="NON-SPECIFIC SERINE_THREONINE PROTEIN KINASE"/>
    <property type="match status" value="1"/>
</dbReference>
<evidence type="ECO:0000256" key="5">
    <source>
        <dbReference type="ARBA" id="ARBA00022840"/>
    </source>
</evidence>
<sequence length="1131" mass="131872">MHNNNNLKTEFGGEIGERYKIIRNCRYGNNLNVYKAHKVVNNKSRIPYVVKCYDTIEAFKIESQMLKMLKDVKNIMQMIDIYPQQSIIICECALYDLETFLGHQDYGQRHKEKDEIVKDIVSGLSELQKHNIVHTELSPKNIMYFKNKDDCDERWKLIDFDSACIVDKDDVKIITNYSAPEIIRSHENKTEIKANFAMDMFSFGLVLYFLETGHHYWDGENEIMKEELISTKHLIIDVQDPTACFIIKELLSKTILSRMSLQKFVQSTYYTGETETENKNIHRIHNTNQTHNVIFDKAVLEEPMNLDSNYISGMSEEEYRLYRTFKPFFESYHNEMKKNLEEMGSKIDNCTDAVKDLTKKIPQWLVKVKNEKVPRVFVIFPDEKDWKKPTTWMLAKPFRLLFVCEHKDQWHLPKQKGYKVLKIPQFIKKYGPWINLCLKVLSSAVGIMASNLFADGVADFLSTIFNLADNSDIIQHIQEIIDTVDSGVKTICDELPNFNPLNNESNTPYKIINESGLRELKNFLDTQENAGHFGGLVQCVEEETGEILWLCEEHRDGYSVKRTDPVVSDSPPTSPRECPPRVLSRPHPTRLKNINKQLPKLPLPTSPVFPVSPVSPASSTDTLFVEADGDGKKLYLDPTQQLENICQILFEVIDNADASRRRHFRTDDIREIAQKMRGHVNSFRLLSPIWYDEIQKVKFISILENQQYMYIHFLRSIVRYCIVKHDSTVGSKTMQASFLYNDLFEIRSIIKAGKSFNEHLSKLIETLKLSRSDIHKNSAIQIALDSFANEPQLKVNVYDNLNIISDKVLSKWYHIANQTFIETPTETENQGELFNTTPRFLDDKIVAGKSLKNLNNNETFSCIEKEIYLYHEHNLNNNDFIIKFHGYSVSNCKPVLFYDYAEHGDLYTYIQVNHDSSRNLLKDWGKKIKLAWEITQGVKFLHNQKILHLDLRSANILLKEDEMGELIPTISNFLWSRDTCDNKTFVYPKIASKEKIWKRWHDPDRLLNEENITSSSDIYSLGLLFWEIACCEKENLPFKGIQIKYLYSYLHKNNQEKMPELPKEYQRWENIVKKMCHLKAEERCNIGSVEIIMGKLYKRRSESQSSVSTLQSFKSEQLPQFSISQFKDTET</sequence>
<feature type="domain" description="Protein kinase" evidence="7">
    <location>
        <begin position="798"/>
        <end position="1093"/>
    </location>
</feature>
<evidence type="ECO:0000313" key="8">
    <source>
        <dbReference type="EMBL" id="CAB5374396.1"/>
    </source>
</evidence>
<accession>A0A916EA17</accession>
<protein>
    <recommendedName>
        <fullName evidence="1">non-specific serine/threonine protein kinase</fullName>
        <ecNumber evidence="1">2.7.11.1</ecNumber>
    </recommendedName>
</protein>
<dbReference type="GO" id="GO:0005776">
    <property type="term" value="C:autophagosome"/>
    <property type="evidence" value="ECO:0007669"/>
    <property type="project" value="TreeGrafter"/>
</dbReference>
<evidence type="ECO:0000259" key="7">
    <source>
        <dbReference type="PROSITE" id="PS50011"/>
    </source>
</evidence>
<evidence type="ECO:0000256" key="3">
    <source>
        <dbReference type="ARBA" id="ARBA00022741"/>
    </source>
</evidence>
<dbReference type="Pfam" id="PF00069">
    <property type="entry name" value="Pkinase"/>
    <property type="match status" value="1"/>
</dbReference>
<dbReference type="EC" id="2.7.11.1" evidence="1"/>
<evidence type="ECO:0000313" key="9">
    <source>
        <dbReference type="Proteomes" id="UP000684084"/>
    </source>
</evidence>
<name>A0A916EA17_9GLOM</name>
<evidence type="ECO:0000256" key="4">
    <source>
        <dbReference type="ARBA" id="ARBA00022777"/>
    </source>
</evidence>
<dbReference type="Pfam" id="PF07714">
    <property type="entry name" value="PK_Tyr_Ser-Thr"/>
    <property type="match status" value="1"/>
</dbReference>
<evidence type="ECO:0000256" key="2">
    <source>
        <dbReference type="ARBA" id="ARBA00022679"/>
    </source>
</evidence>
<dbReference type="InterPro" id="IPR008266">
    <property type="entry name" value="Tyr_kinase_AS"/>
</dbReference>
<dbReference type="PROSITE" id="PS00109">
    <property type="entry name" value="PROTEIN_KINASE_TYR"/>
    <property type="match status" value="1"/>
</dbReference>
<dbReference type="Proteomes" id="UP000684084">
    <property type="component" value="Unassembled WGS sequence"/>
</dbReference>
<dbReference type="PANTHER" id="PTHR24348">
    <property type="entry name" value="SERINE/THREONINE-PROTEIN KINASE UNC-51-RELATED"/>
    <property type="match status" value="1"/>
</dbReference>
<comment type="caution">
    <text evidence="8">The sequence shown here is derived from an EMBL/GenBank/DDBJ whole genome shotgun (WGS) entry which is preliminary data.</text>
</comment>
<feature type="region of interest" description="Disordered" evidence="6">
    <location>
        <begin position="562"/>
        <end position="589"/>
    </location>
</feature>
<dbReference type="InterPro" id="IPR001245">
    <property type="entry name" value="Ser-Thr/Tyr_kinase_cat_dom"/>
</dbReference>
<evidence type="ECO:0000256" key="6">
    <source>
        <dbReference type="SAM" id="MobiDB-lite"/>
    </source>
</evidence>
<dbReference type="GO" id="GO:0005524">
    <property type="term" value="F:ATP binding"/>
    <property type="evidence" value="ECO:0007669"/>
    <property type="project" value="UniProtKB-KW"/>
</dbReference>
<dbReference type="PROSITE" id="PS50011">
    <property type="entry name" value="PROTEIN_KINASE_DOM"/>
    <property type="match status" value="2"/>
</dbReference>
<dbReference type="EMBL" id="CAGKOT010000033">
    <property type="protein sequence ID" value="CAB5374396.1"/>
    <property type="molecule type" value="Genomic_DNA"/>
</dbReference>
<dbReference type="InterPro" id="IPR045269">
    <property type="entry name" value="Atg1-like"/>
</dbReference>
<dbReference type="GO" id="GO:0000045">
    <property type="term" value="P:autophagosome assembly"/>
    <property type="evidence" value="ECO:0007669"/>
    <property type="project" value="TreeGrafter"/>
</dbReference>
<dbReference type="VEuPathDB" id="FungiDB:RhiirFUN_015647"/>
<dbReference type="GO" id="GO:0005829">
    <property type="term" value="C:cytosol"/>
    <property type="evidence" value="ECO:0007669"/>
    <property type="project" value="TreeGrafter"/>
</dbReference>
<dbReference type="GO" id="GO:0004674">
    <property type="term" value="F:protein serine/threonine kinase activity"/>
    <property type="evidence" value="ECO:0007669"/>
    <property type="project" value="UniProtKB-EC"/>
</dbReference>
<keyword evidence="2" id="KW-0808">Transferase</keyword>
<keyword evidence="4" id="KW-0418">Kinase</keyword>
<feature type="domain" description="Protein kinase" evidence="7">
    <location>
        <begin position="4"/>
        <end position="270"/>
    </location>
</feature>
<keyword evidence="3" id="KW-0547">Nucleotide-binding</keyword>
<reference evidence="8" key="1">
    <citation type="submission" date="2020-05" db="EMBL/GenBank/DDBJ databases">
        <authorList>
            <person name="Rincon C."/>
            <person name="Sanders R I."/>
            <person name="Robbins C."/>
            <person name="Chaturvedi A."/>
        </authorList>
    </citation>
    <scope>NUCLEOTIDE SEQUENCE</scope>
    <source>
        <strain evidence="8">CHB12</strain>
    </source>
</reference>